<proteinExistence type="predicted"/>
<keyword evidence="2" id="KW-1185">Reference proteome</keyword>
<gene>
    <name evidence="3" type="primary">LOC106476902</name>
</gene>
<dbReference type="Gene3D" id="3.90.770.10">
    <property type="entry name" value="3-hydroxy-3-methylglutaryl-coenzyme A Reductase, Chain A, domain 2"/>
    <property type="match status" value="1"/>
</dbReference>
<dbReference type="PANTHER" id="PTHR10572:SF24">
    <property type="entry name" value="3-HYDROXY-3-METHYLGLUTARYL-COENZYME A REDUCTASE"/>
    <property type="match status" value="1"/>
</dbReference>
<dbReference type="InterPro" id="IPR023074">
    <property type="entry name" value="HMG_CoA_Rdtase_cat_sf"/>
</dbReference>
<reference evidence="3" key="1">
    <citation type="submission" date="2025-08" db="UniProtKB">
        <authorList>
            <consortium name="RefSeq"/>
        </authorList>
    </citation>
    <scope>IDENTIFICATION</scope>
    <source>
        <tissue evidence="3">Muscle</tissue>
    </source>
</reference>
<name>A0ABM1C2B9_LIMPO</name>
<comment type="pathway">
    <text evidence="1">Metabolic intermediate biosynthesis; (R)-mevalonate biosynthesis; (R)-mevalonate from acetyl-CoA: step 3/3.</text>
</comment>
<organism evidence="2 3">
    <name type="scientific">Limulus polyphemus</name>
    <name type="common">Atlantic horseshoe crab</name>
    <dbReference type="NCBI Taxonomy" id="6850"/>
    <lineage>
        <taxon>Eukaryota</taxon>
        <taxon>Metazoa</taxon>
        <taxon>Ecdysozoa</taxon>
        <taxon>Arthropoda</taxon>
        <taxon>Chelicerata</taxon>
        <taxon>Merostomata</taxon>
        <taxon>Xiphosura</taxon>
        <taxon>Limulidae</taxon>
        <taxon>Limulus</taxon>
    </lineage>
</organism>
<dbReference type="SUPFAM" id="SSF56542">
    <property type="entry name" value="Substrate-binding domain of HMG-CoA reductase"/>
    <property type="match status" value="1"/>
</dbReference>
<sequence>MVITTIFFNRILGRGKSIVCEAEIPQKIVIEVLKTSVQALVDVNISKNLIGSAVAGSIGGFNAQAANIVSAIFIATGQDPAQNVDSSNCITLIEPSGPSGENLLITCTMPSIETGTIGGGTVLPPQAACLDLLGVRGPSTSEPGQHAATLARIICGMVLAGELSLLSALAAGHLVSAHLKHNRHNVNETTKQCSETT</sequence>
<dbReference type="InterPro" id="IPR009029">
    <property type="entry name" value="HMG_CoA_Rdtase_sub-bd_dom_sf"/>
</dbReference>
<protein>
    <submittedName>
        <fullName evidence="3">3-hydroxy-3-methylglutaryl-coenzyme A reductase-like</fullName>
    </submittedName>
</protein>
<dbReference type="InterPro" id="IPR002202">
    <property type="entry name" value="HMG_CoA_Rdtase"/>
</dbReference>
<dbReference type="Pfam" id="PF00368">
    <property type="entry name" value="HMG-CoA_red"/>
    <property type="match status" value="1"/>
</dbReference>
<evidence type="ECO:0000313" key="2">
    <source>
        <dbReference type="Proteomes" id="UP000694941"/>
    </source>
</evidence>
<dbReference type="PROSITE" id="PS50065">
    <property type="entry name" value="HMG_COA_REDUCTASE_4"/>
    <property type="match status" value="1"/>
</dbReference>
<dbReference type="PRINTS" id="PR00071">
    <property type="entry name" value="HMGCOARDTASE"/>
</dbReference>
<dbReference type="Proteomes" id="UP000694941">
    <property type="component" value="Unplaced"/>
</dbReference>
<dbReference type="PANTHER" id="PTHR10572">
    <property type="entry name" value="3-HYDROXY-3-METHYLGLUTARYL-COENZYME A REDUCTASE"/>
    <property type="match status" value="1"/>
</dbReference>
<dbReference type="GeneID" id="106476902"/>
<accession>A0ABM1C2B9</accession>
<dbReference type="RefSeq" id="XP_013792974.2">
    <property type="nucleotide sequence ID" value="XM_013937520.2"/>
</dbReference>
<evidence type="ECO:0000313" key="3">
    <source>
        <dbReference type="RefSeq" id="XP_013792974.2"/>
    </source>
</evidence>
<evidence type="ECO:0000256" key="1">
    <source>
        <dbReference type="ARBA" id="ARBA00005084"/>
    </source>
</evidence>